<evidence type="ECO:0000313" key="2">
    <source>
        <dbReference type="Proteomes" id="UP000095282"/>
    </source>
</evidence>
<protein>
    <submittedName>
        <fullName evidence="3">Uncharacterized protein</fullName>
    </submittedName>
</protein>
<name>A0A1I7T1U1_9PELO</name>
<feature type="compositionally biased region" description="Polar residues" evidence="1">
    <location>
        <begin position="32"/>
        <end position="41"/>
    </location>
</feature>
<dbReference type="WBParaSite" id="Csp11.Scaffold466.g1605.t1">
    <property type="protein sequence ID" value="Csp11.Scaffold466.g1605.t1"/>
    <property type="gene ID" value="Csp11.Scaffold466.g1605"/>
</dbReference>
<evidence type="ECO:0000256" key="1">
    <source>
        <dbReference type="SAM" id="MobiDB-lite"/>
    </source>
</evidence>
<accession>A0A1I7T1U1</accession>
<reference evidence="3" key="1">
    <citation type="submission" date="2016-11" db="UniProtKB">
        <authorList>
            <consortium name="WormBaseParasite"/>
        </authorList>
    </citation>
    <scope>IDENTIFICATION</scope>
</reference>
<keyword evidence="2" id="KW-1185">Reference proteome</keyword>
<organism evidence="2 3">
    <name type="scientific">Caenorhabditis tropicalis</name>
    <dbReference type="NCBI Taxonomy" id="1561998"/>
    <lineage>
        <taxon>Eukaryota</taxon>
        <taxon>Metazoa</taxon>
        <taxon>Ecdysozoa</taxon>
        <taxon>Nematoda</taxon>
        <taxon>Chromadorea</taxon>
        <taxon>Rhabditida</taxon>
        <taxon>Rhabditina</taxon>
        <taxon>Rhabditomorpha</taxon>
        <taxon>Rhabditoidea</taxon>
        <taxon>Rhabditidae</taxon>
        <taxon>Peloderinae</taxon>
        <taxon>Caenorhabditis</taxon>
    </lineage>
</organism>
<sequence length="131" mass="14496">MEVTIGWGGRLVKGCDLQLKVKCHPSDKCGSILSNRGQEQTGRPEVGGDWSGREKEGVEDVEDRPKVARALLFRRQKDTKSPALSLSTYPYLNPDFSCRFFSTSSLSSTPSFLVLYVGVASIPQKRLPSIF</sequence>
<dbReference type="Proteomes" id="UP000095282">
    <property type="component" value="Unplaced"/>
</dbReference>
<proteinExistence type="predicted"/>
<evidence type="ECO:0000313" key="3">
    <source>
        <dbReference type="WBParaSite" id="Csp11.Scaffold466.g1605.t1"/>
    </source>
</evidence>
<dbReference type="AlphaFoldDB" id="A0A1I7T1U1"/>
<feature type="region of interest" description="Disordered" evidence="1">
    <location>
        <begin position="32"/>
        <end position="59"/>
    </location>
</feature>